<dbReference type="HOGENOM" id="CLU_853244_0_0_1"/>
<feature type="region of interest" description="Disordered" evidence="1">
    <location>
        <begin position="1"/>
        <end position="60"/>
    </location>
</feature>
<gene>
    <name evidence="2" type="ORF">CGI_10028186</name>
</gene>
<feature type="region of interest" description="Disordered" evidence="1">
    <location>
        <begin position="189"/>
        <end position="217"/>
    </location>
</feature>
<accession>K1R8A7</accession>
<feature type="compositionally biased region" description="Basic and acidic residues" evidence="1">
    <location>
        <begin position="230"/>
        <end position="248"/>
    </location>
</feature>
<feature type="region of interest" description="Disordered" evidence="1">
    <location>
        <begin position="298"/>
        <end position="326"/>
    </location>
</feature>
<proteinExistence type="predicted"/>
<protein>
    <submittedName>
        <fullName evidence="2">Uncharacterized protein</fullName>
    </submittedName>
</protein>
<feature type="compositionally biased region" description="Basic and acidic residues" evidence="1">
    <location>
        <begin position="313"/>
        <end position="326"/>
    </location>
</feature>
<feature type="compositionally biased region" description="Polar residues" evidence="1">
    <location>
        <begin position="298"/>
        <end position="312"/>
    </location>
</feature>
<sequence>MDTEKLESADRNNSPECRIGSVSSISESEYNSIQEKEGLYPTEESSFALQHSERSSSVSINKQTEATILKDKASDSGSMKWVAPIVSATQSQRREMMRNSKNSTPAGLEETNFPTLNKGSLIGLQKEFHPNGEQRNQPMIALGAQHQQQNFPHLNKNAILFDQDGKSVDRFIVRSDGIICPVKQVSAFSVHPKQHDDANSSSRRSEIERSSLNAGPCFDYGPQRTEILSRTREANGEQRGTRRLERGNGHVMNKNTPLQLSKLALQARAFRKFQYMLALKFRRYFLREYLRNRRFQKSLYNNKPQTPNYHRSPNTDEGHSDKYVES</sequence>
<reference evidence="2" key="1">
    <citation type="journal article" date="2012" name="Nature">
        <title>The oyster genome reveals stress adaptation and complexity of shell formation.</title>
        <authorList>
            <person name="Zhang G."/>
            <person name="Fang X."/>
            <person name="Guo X."/>
            <person name="Li L."/>
            <person name="Luo R."/>
            <person name="Xu F."/>
            <person name="Yang P."/>
            <person name="Zhang L."/>
            <person name="Wang X."/>
            <person name="Qi H."/>
            <person name="Xiong Z."/>
            <person name="Que H."/>
            <person name="Xie Y."/>
            <person name="Holland P.W."/>
            <person name="Paps J."/>
            <person name="Zhu Y."/>
            <person name="Wu F."/>
            <person name="Chen Y."/>
            <person name="Wang J."/>
            <person name="Peng C."/>
            <person name="Meng J."/>
            <person name="Yang L."/>
            <person name="Liu J."/>
            <person name="Wen B."/>
            <person name="Zhang N."/>
            <person name="Huang Z."/>
            <person name="Zhu Q."/>
            <person name="Feng Y."/>
            <person name="Mount A."/>
            <person name="Hedgecock D."/>
            <person name="Xu Z."/>
            <person name="Liu Y."/>
            <person name="Domazet-Loso T."/>
            <person name="Du Y."/>
            <person name="Sun X."/>
            <person name="Zhang S."/>
            <person name="Liu B."/>
            <person name="Cheng P."/>
            <person name="Jiang X."/>
            <person name="Li J."/>
            <person name="Fan D."/>
            <person name="Wang W."/>
            <person name="Fu W."/>
            <person name="Wang T."/>
            <person name="Wang B."/>
            <person name="Zhang J."/>
            <person name="Peng Z."/>
            <person name="Li Y."/>
            <person name="Li N."/>
            <person name="Wang J."/>
            <person name="Chen M."/>
            <person name="He Y."/>
            <person name="Tan F."/>
            <person name="Song X."/>
            <person name="Zheng Q."/>
            <person name="Huang R."/>
            <person name="Yang H."/>
            <person name="Du X."/>
            <person name="Chen L."/>
            <person name="Yang M."/>
            <person name="Gaffney P.M."/>
            <person name="Wang S."/>
            <person name="Luo L."/>
            <person name="She Z."/>
            <person name="Ming Y."/>
            <person name="Huang W."/>
            <person name="Zhang S."/>
            <person name="Huang B."/>
            <person name="Zhang Y."/>
            <person name="Qu T."/>
            <person name="Ni P."/>
            <person name="Miao G."/>
            <person name="Wang J."/>
            <person name="Wang Q."/>
            <person name="Steinberg C.E."/>
            <person name="Wang H."/>
            <person name="Li N."/>
            <person name="Qian L."/>
            <person name="Zhang G."/>
            <person name="Li Y."/>
            <person name="Yang H."/>
            <person name="Liu X."/>
            <person name="Wang J."/>
            <person name="Yin Y."/>
            <person name="Wang J."/>
        </authorList>
    </citation>
    <scope>NUCLEOTIDE SEQUENCE [LARGE SCALE GENOMIC DNA]</scope>
    <source>
        <strain evidence="2">05x7-T-G4-1.051#20</strain>
    </source>
</reference>
<dbReference type="InParanoid" id="K1R8A7"/>
<feature type="compositionally biased region" description="Polar residues" evidence="1">
    <location>
        <begin position="43"/>
        <end position="60"/>
    </location>
</feature>
<feature type="region of interest" description="Disordered" evidence="1">
    <location>
        <begin position="94"/>
        <end position="115"/>
    </location>
</feature>
<feature type="compositionally biased region" description="Basic and acidic residues" evidence="1">
    <location>
        <begin position="1"/>
        <end position="10"/>
    </location>
</feature>
<feature type="compositionally biased region" description="Basic and acidic residues" evidence="1">
    <location>
        <begin position="193"/>
        <end position="209"/>
    </location>
</feature>
<evidence type="ECO:0000256" key="1">
    <source>
        <dbReference type="SAM" id="MobiDB-lite"/>
    </source>
</evidence>
<name>K1R8A7_MAGGI</name>
<evidence type="ECO:0000313" key="2">
    <source>
        <dbReference type="EMBL" id="EKC42003.1"/>
    </source>
</evidence>
<feature type="compositionally biased region" description="Low complexity" evidence="1">
    <location>
        <begin position="19"/>
        <end position="33"/>
    </location>
</feature>
<organism evidence="2">
    <name type="scientific">Magallana gigas</name>
    <name type="common">Pacific oyster</name>
    <name type="synonym">Crassostrea gigas</name>
    <dbReference type="NCBI Taxonomy" id="29159"/>
    <lineage>
        <taxon>Eukaryota</taxon>
        <taxon>Metazoa</taxon>
        <taxon>Spiralia</taxon>
        <taxon>Lophotrochozoa</taxon>
        <taxon>Mollusca</taxon>
        <taxon>Bivalvia</taxon>
        <taxon>Autobranchia</taxon>
        <taxon>Pteriomorphia</taxon>
        <taxon>Ostreida</taxon>
        <taxon>Ostreoidea</taxon>
        <taxon>Ostreidae</taxon>
        <taxon>Magallana</taxon>
    </lineage>
</organism>
<dbReference type="EMBL" id="JH818444">
    <property type="protein sequence ID" value="EKC42003.1"/>
    <property type="molecule type" value="Genomic_DNA"/>
</dbReference>
<dbReference type="AlphaFoldDB" id="K1R8A7"/>
<feature type="region of interest" description="Disordered" evidence="1">
    <location>
        <begin position="230"/>
        <end position="255"/>
    </location>
</feature>